<keyword evidence="2" id="KW-0175">Coiled coil</keyword>
<keyword evidence="1" id="KW-0479">Metal-binding</keyword>
<dbReference type="InterPro" id="IPR013083">
    <property type="entry name" value="Znf_RING/FYVE/PHD"/>
</dbReference>
<dbReference type="SUPFAM" id="SSF57850">
    <property type="entry name" value="RING/U-box"/>
    <property type="match status" value="1"/>
</dbReference>
<feature type="region of interest" description="Disordered" evidence="3">
    <location>
        <begin position="764"/>
        <end position="881"/>
    </location>
</feature>
<dbReference type="SMART" id="SM00184">
    <property type="entry name" value="RING"/>
    <property type="match status" value="2"/>
</dbReference>
<feature type="compositionally biased region" description="Polar residues" evidence="3">
    <location>
        <begin position="772"/>
        <end position="781"/>
    </location>
</feature>
<name>A0A8T0J7A1_CERPU</name>
<feature type="compositionally biased region" description="Basic residues" evidence="3">
    <location>
        <begin position="841"/>
        <end position="850"/>
    </location>
</feature>
<protein>
    <recommendedName>
        <fullName evidence="4">RING-type domain-containing protein</fullName>
    </recommendedName>
</protein>
<keyword evidence="1" id="KW-0862">Zinc</keyword>
<evidence type="ECO:0000259" key="4">
    <source>
        <dbReference type="PROSITE" id="PS50089"/>
    </source>
</evidence>
<gene>
    <name evidence="5" type="ORF">KC19_1G149000</name>
</gene>
<dbReference type="Gene3D" id="3.30.40.10">
    <property type="entry name" value="Zinc/RING finger domain, C3HC4 (zinc finger)"/>
    <property type="match status" value="1"/>
</dbReference>
<proteinExistence type="predicted"/>
<evidence type="ECO:0000313" key="5">
    <source>
        <dbReference type="EMBL" id="KAG0591096.1"/>
    </source>
</evidence>
<dbReference type="Proteomes" id="UP000822688">
    <property type="component" value="Chromosome 1"/>
</dbReference>
<reference evidence="5" key="1">
    <citation type="submission" date="2020-06" db="EMBL/GenBank/DDBJ databases">
        <title>WGS assembly of Ceratodon purpureus strain R40.</title>
        <authorList>
            <person name="Carey S.B."/>
            <person name="Jenkins J."/>
            <person name="Shu S."/>
            <person name="Lovell J.T."/>
            <person name="Sreedasyam A."/>
            <person name="Maumus F."/>
            <person name="Tiley G.P."/>
            <person name="Fernandez-Pozo N."/>
            <person name="Barry K."/>
            <person name="Chen C."/>
            <person name="Wang M."/>
            <person name="Lipzen A."/>
            <person name="Daum C."/>
            <person name="Saski C.A."/>
            <person name="Payton A.C."/>
            <person name="Mcbreen J.C."/>
            <person name="Conrad R.E."/>
            <person name="Kollar L.M."/>
            <person name="Olsson S."/>
            <person name="Huttunen S."/>
            <person name="Landis J.B."/>
            <person name="Wickett N.J."/>
            <person name="Johnson M.G."/>
            <person name="Rensing S.A."/>
            <person name="Grimwood J."/>
            <person name="Schmutz J."/>
            <person name="Mcdaniel S.F."/>
        </authorList>
    </citation>
    <scope>NUCLEOTIDE SEQUENCE</scope>
    <source>
        <strain evidence="5">R40</strain>
    </source>
</reference>
<sequence>MSITDYEGGASRVAISLPRRDIPAPEYPARREQFLSWPTLHLWRAIFGAQIWRALSEFGFFFILHLHAVACHLRLLCIYSAFTRTARLACHPRSCQPQSWKLFRMSARFYVDGVPEGGIKVGDIGQERVPESMICSFFGPKSSKSGWKYQQRTSPEEQDAILSLYRRVYESQDIPNKEISVQFARGLILWSEGTKVDWEEFRVSRRKYREGIRKKKEQTKLVRSERDGEGVVPSIIGKRRCLASQGILSDEFPRELKLTVKSEVLGEGFSASMGRRGGGKSRNPIVSPCWLQDDINGMVEVIGDRSALLEGFRVSLEQVTKVRGEKEDSLRRARLMQEDRTVMLAECESEISRIDGEELSIRAQMEEKSILLESLGSGDGSLVEKETLVAQLSSDERKCEALCASRIDEQRSGKRSRQIVTECEETIGRLERELEMTYEDHTNLQQKVEAFVRQAAVMEEQLRMMREGVGNTFWPLPIAACPEQPVQTVHTLNPCPVCRLWYSCFDYVPIGCGHCYHPWCLAEHAKVSSRCLLPDCGKAFVRRHQIALGIRTSAQSPVMVVKKEQVQASRSLPAAEEKAKESGVVSSCEEGERNTLGSQASENNVWEASRGCASGEGNVPGTCHVCKSKASAVRLKACGHDTFCFGCVNGMTVCPTCKEKIGGWEATAKVHTIRNVAVKGGATGMMASASTGNNEDLGSKGAPVVAFSGEECADIVESDEESDEDDHRNDGLVHYCDDETFRKGGVRSVSVEHLLKGVEEEVLLTTDEAEQTETVATTSHQLEAPPSTSPNPAREKERSTVVKKKRSEKEQIDDSMNHTRIVKRTMDEILGLVKEDEPPKKKPRRPRSVVKRSGPESSGQGIRVPRNGTGRQTVPAKFRDM</sequence>
<comment type="caution">
    <text evidence="5">The sequence shown here is derived from an EMBL/GenBank/DDBJ whole genome shotgun (WGS) entry which is preliminary data.</text>
</comment>
<accession>A0A8T0J7A1</accession>
<dbReference type="InterPro" id="IPR001841">
    <property type="entry name" value="Znf_RING"/>
</dbReference>
<keyword evidence="1" id="KW-0863">Zinc-finger</keyword>
<organism evidence="5 6">
    <name type="scientific">Ceratodon purpureus</name>
    <name type="common">Fire moss</name>
    <name type="synonym">Dicranum purpureum</name>
    <dbReference type="NCBI Taxonomy" id="3225"/>
    <lineage>
        <taxon>Eukaryota</taxon>
        <taxon>Viridiplantae</taxon>
        <taxon>Streptophyta</taxon>
        <taxon>Embryophyta</taxon>
        <taxon>Bryophyta</taxon>
        <taxon>Bryophytina</taxon>
        <taxon>Bryopsida</taxon>
        <taxon>Dicranidae</taxon>
        <taxon>Pseudoditrichales</taxon>
        <taxon>Ditrichaceae</taxon>
        <taxon>Ceratodon</taxon>
    </lineage>
</organism>
<feature type="coiled-coil region" evidence="2">
    <location>
        <begin position="420"/>
        <end position="461"/>
    </location>
</feature>
<evidence type="ECO:0000313" key="6">
    <source>
        <dbReference type="Proteomes" id="UP000822688"/>
    </source>
</evidence>
<feature type="compositionally biased region" description="Basic and acidic residues" evidence="3">
    <location>
        <begin position="807"/>
        <end position="817"/>
    </location>
</feature>
<dbReference type="GO" id="GO:0008270">
    <property type="term" value="F:zinc ion binding"/>
    <property type="evidence" value="ECO:0007669"/>
    <property type="project" value="UniProtKB-KW"/>
</dbReference>
<evidence type="ECO:0000256" key="1">
    <source>
        <dbReference type="PROSITE-ProRule" id="PRU00175"/>
    </source>
</evidence>
<feature type="domain" description="RING-type" evidence="4">
    <location>
        <begin position="623"/>
        <end position="658"/>
    </location>
</feature>
<evidence type="ECO:0000256" key="3">
    <source>
        <dbReference type="SAM" id="MobiDB-lite"/>
    </source>
</evidence>
<dbReference type="PROSITE" id="PS50089">
    <property type="entry name" value="ZF_RING_2"/>
    <property type="match status" value="1"/>
</dbReference>
<keyword evidence="6" id="KW-1185">Reference proteome</keyword>
<dbReference type="Pfam" id="PF13920">
    <property type="entry name" value="zf-C3HC4_3"/>
    <property type="match status" value="1"/>
</dbReference>
<dbReference type="EMBL" id="CM026421">
    <property type="protein sequence ID" value="KAG0591096.1"/>
    <property type="molecule type" value="Genomic_DNA"/>
</dbReference>
<evidence type="ECO:0000256" key="2">
    <source>
        <dbReference type="SAM" id="Coils"/>
    </source>
</evidence>
<dbReference type="AlphaFoldDB" id="A0A8T0J7A1"/>